<dbReference type="CDD" id="cd11660">
    <property type="entry name" value="SANT_TRF"/>
    <property type="match status" value="1"/>
</dbReference>
<dbReference type="SMART" id="SM00717">
    <property type="entry name" value="SANT"/>
    <property type="match status" value="1"/>
</dbReference>
<reference evidence="6" key="1">
    <citation type="submission" date="2021-03" db="EMBL/GenBank/DDBJ databases">
        <authorList>
            <person name="Li Z."/>
            <person name="Yang C."/>
        </authorList>
    </citation>
    <scope>NUCLEOTIDE SEQUENCE</scope>
    <source>
        <strain evidence="6">Dzin_1.0</strain>
        <tissue evidence="6">Leaf</tissue>
    </source>
</reference>
<keyword evidence="7" id="KW-1185">Reference proteome</keyword>
<dbReference type="PROSITE" id="PS51294">
    <property type="entry name" value="HTH_MYB"/>
    <property type="match status" value="1"/>
</dbReference>
<dbReference type="InterPro" id="IPR009057">
    <property type="entry name" value="Homeodomain-like_sf"/>
</dbReference>
<evidence type="ECO:0000256" key="2">
    <source>
        <dbReference type="SAM" id="MobiDB-lite"/>
    </source>
</evidence>
<feature type="compositionally biased region" description="Basic and acidic residues" evidence="2">
    <location>
        <begin position="260"/>
        <end position="270"/>
    </location>
</feature>
<feature type="domain" description="Myb-like" evidence="4">
    <location>
        <begin position="605"/>
        <end position="660"/>
    </location>
</feature>
<dbReference type="InterPro" id="IPR029071">
    <property type="entry name" value="Ubiquitin-like_domsf"/>
</dbReference>
<dbReference type="PROSITE" id="PS50053">
    <property type="entry name" value="UBIQUITIN_2"/>
    <property type="match status" value="1"/>
</dbReference>
<accession>A0A9D5D233</accession>
<dbReference type="Gene3D" id="1.10.246.220">
    <property type="match status" value="1"/>
</dbReference>
<reference evidence="6" key="2">
    <citation type="journal article" date="2022" name="Hortic Res">
        <title>The genome of Dioscorea zingiberensis sheds light on the biosynthesis, origin and evolution of the medicinally important diosgenin saponins.</title>
        <authorList>
            <person name="Li Y."/>
            <person name="Tan C."/>
            <person name="Li Z."/>
            <person name="Guo J."/>
            <person name="Li S."/>
            <person name="Chen X."/>
            <person name="Wang C."/>
            <person name="Dai X."/>
            <person name="Yang H."/>
            <person name="Song W."/>
            <person name="Hou L."/>
            <person name="Xu J."/>
            <person name="Tong Z."/>
            <person name="Xu A."/>
            <person name="Yuan X."/>
            <person name="Wang W."/>
            <person name="Yang Q."/>
            <person name="Chen L."/>
            <person name="Sun Z."/>
            <person name="Wang K."/>
            <person name="Pan B."/>
            <person name="Chen J."/>
            <person name="Bao Y."/>
            <person name="Liu F."/>
            <person name="Qi X."/>
            <person name="Gang D.R."/>
            <person name="Wen J."/>
            <person name="Li J."/>
        </authorList>
    </citation>
    <scope>NUCLEOTIDE SEQUENCE</scope>
    <source>
        <strain evidence="6">Dzin_1.0</strain>
    </source>
</reference>
<dbReference type="EMBL" id="JAGGNH010000001">
    <property type="protein sequence ID" value="KAJ0984006.1"/>
    <property type="molecule type" value="Genomic_DNA"/>
</dbReference>
<protein>
    <submittedName>
        <fullName evidence="6">Uncharacterized protein</fullName>
    </submittedName>
</protein>
<comment type="caution">
    <text evidence="6">The sequence shown here is derived from an EMBL/GenBank/DDBJ whole genome shotgun (WGS) entry which is preliminary data.</text>
</comment>
<gene>
    <name evidence="6" type="ORF">J5N97_002362</name>
</gene>
<dbReference type="PROSITE" id="PS50090">
    <property type="entry name" value="MYB_LIKE"/>
    <property type="match status" value="1"/>
</dbReference>
<feature type="compositionally biased region" description="Polar residues" evidence="2">
    <location>
        <begin position="277"/>
        <end position="289"/>
    </location>
</feature>
<keyword evidence="1" id="KW-0238">DNA-binding</keyword>
<feature type="region of interest" description="Disordered" evidence="2">
    <location>
        <begin position="547"/>
        <end position="576"/>
    </location>
</feature>
<dbReference type="InterPro" id="IPR017930">
    <property type="entry name" value="Myb_dom"/>
</dbReference>
<proteinExistence type="predicted"/>
<dbReference type="InterPro" id="IPR057625">
    <property type="entry name" value="TPR1-6-like_ubiquitin"/>
</dbReference>
<dbReference type="Proteomes" id="UP001085076">
    <property type="component" value="Miscellaneous, Linkage group lg01"/>
</dbReference>
<dbReference type="GO" id="GO:0042162">
    <property type="term" value="F:telomeric DNA binding"/>
    <property type="evidence" value="ECO:0007669"/>
    <property type="project" value="UniProtKB-ARBA"/>
</dbReference>
<organism evidence="6 7">
    <name type="scientific">Dioscorea zingiberensis</name>
    <dbReference type="NCBI Taxonomy" id="325984"/>
    <lineage>
        <taxon>Eukaryota</taxon>
        <taxon>Viridiplantae</taxon>
        <taxon>Streptophyta</taxon>
        <taxon>Embryophyta</taxon>
        <taxon>Tracheophyta</taxon>
        <taxon>Spermatophyta</taxon>
        <taxon>Magnoliopsida</taxon>
        <taxon>Liliopsida</taxon>
        <taxon>Dioscoreales</taxon>
        <taxon>Dioscoreaceae</taxon>
        <taxon>Dioscorea</taxon>
    </lineage>
</organism>
<evidence type="ECO:0000259" key="5">
    <source>
        <dbReference type="PROSITE" id="PS51294"/>
    </source>
</evidence>
<dbReference type="PANTHER" id="PTHR21717:SF70">
    <property type="entry name" value="TELOMERE REPEAT-BINDING PROTEIN 2-RELATED"/>
    <property type="match status" value="1"/>
</dbReference>
<dbReference type="OrthoDB" id="2020981at2759"/>
<dbReference type="PANTHER" id="PTHR21717">
    <property type="entry name" value="TELOMERIC REPEAT BINDING PROTEIN"/>
    <property type="match status" value="1"/>
</dbReference>
<dbReference type="InterPro" id="IPR000626">
    <property type="entry name" value="Ubiquitin-like_dom"/>
</dbReference>
<dbReference type="InterPro" id="IPR031105">
    <property type="entry name" value="TRP_plant"/>
</dbReference>
<evidence type="ECO:0000259" key="4">
    <source>
        <dbReference type="PROSITE" id="PS50090"/>
    </source>
</evidence>
<dbReference type="SUPFAM" id="SSF54236">
    <property type="entry name" value="Ubiquitin-like"/>
    <property type="match status" value="1"/>
</dbReference>
<dbReference type="Pfam" id="PF23603">
    <property type="entry name" value="Ubiquitin_TPR1"/>
    <property type="match status" value="1"/>
</dbReference>
<dbReference type="SUPFAM" id="SSF46689">
    <property type="entry name" value="Homeodomain-like"/>
    <property type="match status" value="1"/>
</dbReference>
<evidence type="ECO:0000313" key="7">
    <source>
        <dbReference type="Proteomes" id="UP001085076"/>
    </source>
</evidence>
<evidence type="ECO:0000259" key="3">
    <source>
        <dbReference type="PROSITE" id="PS50053"/>
    </source>
</evidence>
<sequence length="710" mass="78839">MRAFVKLEVALILPGMVVLFMYMNRLGYGFNGNQVPAMLLLPRSAKGKRSVRKKSKDNAMCPFDVLAALAGELLLERENPSIAKAIAGASSPTSNSKLKQARLFEEKPIKAEAFDQGSCSESVSCCNGGCVLKEHGQLLNSTSTKPSVLVKSDVLSKDVSSGELMIKCIKDDYGCSFERHSPCYSELWEGNLVDGIRMSKESEPPTCRSLTDGNVLETCILEEPMQLDMKPPALVSSDSSIEVPSGKDHISRNSSFPTSWRDEKEPHVNKDDDENSSRCTHASTITSKALRSHDKQNDRIKKLLMSKFRKDSPLATNRDFPSSDVDKKPLFNSRKVGYTRQRTKKYPFKRRKRSERGLISAYSGAANYEYMSNVPEINMKVENFDLGATLQEANRKSSTVAGQRSLHESEDFHVKLRIKSFKVPELFVEIPKSATIGSLKRMVMDAVTAILRGGIHVGVLLQGKKIRDDNKTLFQAGISQGDKLDKLGFILEPNTATLSPPLLTSHEEPQSLLPCNAAEALAWLPSATHLTDPTTLIAHPELPIPSAVNSPESDHDSVHFPMDASPQDHQGETTADSRALVPISAVSMKTLSMVPIQKPKRPEHSQRRIRRPFSVSEVEALVQAVEKLGTGRWRDVKIRAFDNANHRTYVDLKDKWKTLVHTAKITPQQRRGEPVPQELLDRVLAAHAYWSQQQAKFPIKAPLAEACLLN</sequence>
<dbReference type="InterPro" id="IPR001005">
    <property type="entry name" value="SANT/Myb"/>
</dbReference>
<feature type="domain" description="HTH myb-type" evidence="5">
    <location>
        <begin position="605"/>
        <end position="664"/>
    </location>
</feature>
<feature type="domain" description="Ubiquitin-like" evidence="3">
    <location>
        <begin position="414"/>
        <end position="484"/>
    </location>
</feature>
<dbReference type="AlphaFoldDB" id="A0A9D5D233"/>
<feature type="region of interest" description="Disordered" evidence="2">
    <location>
        <begin position="231"/>
        <end position="296"/>
    </location>
</feature>
<evidence type="ECO:0000313" key="6">
    <source>
        <dbReference type="EMBL" id="KAJ0984006.1"/>
    </source>
</evidence>
<evidence type="ECO:0000256" key="1">
    <source>
        <dbReference type="ARBA" id="ARBA00023125"/>
    </source>
</evidence>
<name>A0A9D5D233_9LILI</name>